<dbReference type="AlphaFoldDB" id="A0A0W0G8E3"/>
<keyword evidence="1" id="KW-0472">Membrane</keyword>
<comment type="caution">
    <text evidence="2">The sequence shown here is derived from an EMBL/GenBank/DDBJ whole genome shotgun (WGS) entry which is preliminary data.</text>
</comment>
<protein>
    <submittedName>
        <fullName evidence="2">Uncharacterized protein</fullName>
    </submittedName>
</protein>
<evidence type="ECO:0000313" key="3">
    <source>
        <dbReference type="Proteomes" id="UP000054988"/>
    </source>
</evidence>
<gene>
    <name evidence="2" type="ORF">WG66_2612</name>
</gene>
<organism evidence="2 3">
    <name type="scientific">Moniliophthora roreri</name>
    <name type="common">Frosty pod rot fungus</name>
    <name type="synonym">Monilia roreri</name>
    <dbReference type="NCBI Taxonomy" id="221103"/>
    <lineage>
        <taxon>Eukaryota</taxon>
        <taxon>Fungi</taxon>
        <taxon>Dikarya</taxon>
        <taxon>Basidiomycota</taxon>
        <taxon>Agaricomycotina</taxon>
        <taxon>Agaricomycetes</taxon>
        <taxon>Agaricomycetidae</taxon>
        <taxon>Agaricales</taxon>
        <taxon>Marasmiineae</taxon>
        <taxon>Marasmiaceae</taxon>
        <taxon>Moniliophthora</taxon>
    </lineage>
</organism>
<dbReference type="EMBL" id="LATX01000842">
    <property type="protein sequence ID" value="KTB44811.1"/>
    <property type="molecule type" value="Genomic_DNA"/>
</dbReference>
<evidence type="ECO:0000256" key="1">
    <source>
        <dbReference type="SAM" id="Phobius"/>
    </source>
</evidence>
<name>A0A0W0G8E3_MONRR</name>
<reference evidence="2 3" key="1">
    <citation type="submission" date="2015-12" db="EMBL/GenBank/DDBJ databases">
        <title>Draft genome sequence of Moniliophthora roreri, the causal agent of frosty pod rot of cacao.</title>
        <authorList>
            <person name="Aime M.C."/>
            <person name="Diaz-Valderrama J.R."/>
            <person name="Kijpornyongpan T."/>
            <person name="Phillips-Mora W."/>
        </authorList>
    </citation>
    <scope>NUCLEOTIDE SEQUENCE [LARGE SCALE GENOMIC DNA]</scope>
    <source>
        <strain evidence="2 3">MCA 2952</strain>
    </source>
</reference>
<keyword evidence="1" id="KW-1133">Transmembrane helix</keyword>
<dbReference type="Proteomes" id="UP000054988">
    <property type="component" value="Unassembled WGS sequence"/>
</dbReference>
<evidence type="ECO:0000313" key="2">
    <source>
        <dbReference type="EMBL" id="KTB44811.1"/>
    </source>
</evidence>
<accession>A0A0W0G8E3</accession>
<proteinExistence type="predicted"/>
<keyword evidence="1" id="KW-0812">Transmembrane</keyword>
<feature type="transmembrane region" description="Helical" evidence="1">
    <location>
        <begin position="24"/>
        <end position="45"/>
    </location>
</feature>
<sequence>MYIPSPDDFARRVSDTGVGDSHNVLVYILLFGFTTFILSMFWPLIRLQYPCITIADLEAKEKKVYGLFQGAVKEGILVGQTMANMEMKQIEHIRTKNLGMASSMWFIYLGFHPQLVPELSAWYNDVDTLEKEIQFKIESDIRRRCHEEFQRRLVVKTILQTEALRDRDEGDFENDSRGGNSTYDGKAAARITFILVVSDNR</sequence>